<gene>
    <name evidence="1" type="ORF">ILYODFUR_035866</name>
</gene>
<reference evidence="1 2" key="1">
    <citation type="submission" date="2021-06" db="EMBL/GenBank/DDBJ databases">
        <authorList>
            <person name="Palmer J.M."/>
        </authorList>
    </citation>
    <scope>NUCLEOTIDE SEQUENCE [LARGE SCALE GENOMIC DNA]</scope>
    <source>
        <strain evidence="2">if_2019</strain>
        <tissue evidence="1">Muscle</tissue>
    </source>
</reference>
<sequence>MFSDGAGVSQVCWVTGATDLLIALEEYLSRRLPAIRCQSVCLARQKPELTDHSSLNFGFGSRSFLDNQDYLCLVDFVWISFPSIKLAASCSPSPEPRQKRNLSTLPHEYLNIGLTPELTRTHCPAQVKPSGFHGYAHLGPDSLYPWRPDYTKLSKPFNCQSYLPSP</sequence>
<proteinExistence type="predicted"/>
<evidence type="ECO:0000313" key="1">
    <source>
        <dbReference type="EMBL" id="MEQ2227255.1"/>
    </source>
</evidence>
<comment type="caution">
    <text evidence="1">The sequence shown here is derived from an EMBL/GenBank/DDBJ whole genome shotgun (WGS) entry which is preliminary data.</text>
</comment>
<protein>
    <submittedName>
        <fullName evidence="1">Uncharacterized protein</fullName>
    </submittedName>
</protein>
<dbReference type="Proteomes" id="UP001482620">
    <property type="component" value="Unassembled WGS sequence"/>
</dbReference>
<accession>A0ABV0T4E1</accession>
<dbReference type="EMBL" id="JAHRIQ010018613">
    <property type="protein sequence ID" value="MEQ2227255.1"/>
    <property type="molecule type" value="Genomic_DNA"/>
</dbReference>
<keyword evidence="2" id="KW-1185">Reference proteome</keyword>
<name>A0ABV0T4E1_9TELE</name>
<evidence type="ECO:0000313" key="2">
    <source>
        <dbReference type="Proteomes" id="UP001482620"/>
    </source>
</evidence>
<organism evidence="1 2">
    <name type="scientific">Ilyodon furcidens</name>
    <name type="common">goldbreast splitfin</name>
    <dbReference type="NCBI Taxonomy" id="33524"/>
    <lineage>
        <taxon>Eukaryota</taxon>
        <taxon>Metazoa</taxon>
        <taxon>Chordata</taxon>
        <taxon>Craniata</taxon>
        <taxon>Vertebrata</taxon>
        <taxon>Euteleostomi</taxon>
        <taxon>Actinopterygii</taxon>
        <taxon>Neopterygii</taxon>
        <taxon>Teleostei</taxon>
        <taxon>Neoteleostei</taxon>
        <taxon>Acanthomorphata</taxon>
        <taxon>Ovalentaria</taxon>
        <taxon>Atherinomorphae</taxon>
        <taxon>Cyprinodontiformes</taxon>
        <taxon>Goodeidae</taxon>
        <taxon>Ilyodon</taxon>
    </lineage>
</organism>